<dbReference type="Pfam" id="PF00825">
    <property type="entry name" value="Ribonuclease_P"/>
    <property type="match status" value="1"/>
</dbReference>
<dbReference type="GO" id="GO:0030677">
    <property type="term" value="C:ribonuclease P complex"/>
    <property type="evidence" value="ECO:0007669"/>
    <property type="project" value="TreeGrafter"/>
</dbReference>
<dbReference type="Gene3D" id="3.30.230.10">
    <property type="match status" value="1"/>
</dbReference>
<comment type="similarity">
    <text evidence="6">Belongs to the RnpA family.</text>
</comment>
<sequence length="115" mass="13324">MSGITTIKSNRDFKNVYRHGISFANRSLVLYLLPNRNTGTRFGFSISKKLGKAVVRNCIRRRLKEICRLNRQWFPAGYDLVIIARHGAVDKDYHYLSKHLYGLAEKARRKINGGR</sequence>
<dbReference type="Proteomes" id="UP000078532">
    <property type="component" value="Unassembled WGS sequence"/>
</dbReference>
<dbReference type="PANTHER" id="PTHR33992:SF1">
    <property type="entry name" value="RIBONUCLEASE P PROTEIN COMPONENT"/>
    <property type="match status" value="1"/>
</dbReference>
<evidence type="ECO:0000256" key="3">
    <source>
        <dbReference type="ARBA" id="ARBA00022759"/>
    </source>
</evidence>
<evidence type="ECO:0000256" key="6">
    <source>
        <dbReference type="HAMAP-Rule" id="MF_00227"/>
    </source>
</evidence>
<evidence type="ECO:0000256" key="2">
    <source>
        <dbReference type="ARBA" id="ARBA00022722"/>
    </source>
</evidence>
<keyword evidence="2 6" id="KW-0540">Nuclease</keyword>
<evidence type="ECO:0000313" key="9">
    <source>
        <dbReference type="Proteomes" id="UP000078532"/>
    </source>
</evidence>
<dbReference type="GO" id="GO:0004526">
    <property type="term" value="F:ribonuclease P activity"/>
    <property type="evidence" value="ECO:0007669"/>
    <property type="project" value="UniProtKB-UniRule"/>
</dbReference>
<dbReference type="EC" id="3.1.26.5" evidence="6 7"/>
<evidence type="ECO:0000256" key="1">
    <source>
        <dbReference type="ARBA" id="ARBA00022694"/>
    </source>
</evidence>
<name>A0A1B7LBH1_9FIRM</name>
<dbReference type="PANTHER" id="PTHR33992">
    <property type="entry name" value="RIBONUCLEASE P PROTEIN COMPONENT"/>
    <property type="match status" value="1"/>
</dbReference>
<keyword evidence="1 6" id="KW-0819">tRNA processing</keyword>
<dbReference type="InterPro" id="IPR020568">
    <property type="entry name" value="Ribosomal_Su5_D2-typ_SF"/>
</dbReference>
<keyword evidence="3 6" id="KW-0255">Endonuclease</keyword>
<comment type="function">
    <text evidence="6">RNaseP catalyzes the removal of the 5'-leader sequence from pre-tRNA to produce the mature 5'-terminus. It can also cleave other RNA substrates such as 4.5S RNA. The protein component plays an auxiliary but essential role in vivo by binding to the 5'-leader sequence and broadening the substrate specificity of the ribozyme.</text>
</comment>
<keyword evidence="9" id="KW-1185">Reference proteome</keyword>
<evidence type="ECO:0000256" key="5">
    <source>
        <dbReference type="ARBA" id="ARBA00022884"/>
    </source>
</evidence>
<dbReference type="AlphaFoldDB" id="A0A1B7LBH1"/>
<gene>
    <name evidence="6" type="primary">rnpA</name>
    <name evidence="8" type="ORF">A6M21_14665</name>
</gene>
<proteinExistence type="inferred from homology"/>
<dbReference type="STRING" id="1838280.A6M21_14665"/>
<dbReference type="RefSeq" id="WP_066670675.1">
    <property type="nucleotide sequence ID" value="NZ_LYVF01000189.1"/>
</dbReference>
<protein>
    <recommendedName>
        <fullName evidence="6 7">Ribonuclease P protein component</fullName>
        <shortName evidence="6">RNase P protein</shortName>
        <shortName evidence="6">RNaseP protein</shortName>
        <ecNumber evidence="6 7">3.1.26.5</ecNumber>
    </recommendedName>
    <alternativeName>
        <fullName evidence="6">Protein C5</fullName>
    </alternativeName>
</protein>
<reference evidence="8 9" key="1">
    <citation type="submission" date="2016-04" db="EMBL/GenBank/DDBJ databases">
        <authorList>
            <person name="Evans L.H."/>
            <person name="Alamgir A."/>
            <person name="Owens N."/>
            <person name="Weber N.D."/>
            <person name="Virtaneva K."/>
            <person name="Barbian K."/>
            <person name="Babar A."/>
            <person name="Rosenke K."/>
        </authorList>
    </citation>
    <scope>NUCLEOTIDE SEQUENCE [LARGE SCALE GENOMIC DNA]</scope>
    <source>
        <strain evidence="8 9">LMa1</strain>
    </source>
</reference>
<evidence type="ECO:0000256" key="7">
    <source>
        <dbReference type="NCBIfam" id="TIGR00188"/>
    </source>
</evidence>
<dbReference type="InterPro" id="IPR014721">
    <property type="entry name" value="Ribsml_uS5_D2-typ_fold_subgr"/>
</dbReference>
<dbReference type="HAMAP" id="MF_00227">
    <property type="entry name" value="RNase_P"/>
    <property type="match status" value="1"/>
</dbReference>
<dbReference type="GO" id="GO:0000049">
    <property type="term" value="F:tRNA binding"/>
    <property type="evidence" value="ECO:0007669"/>
    <property type="project" value="UniProtKB-UniRule"/>
</dbReference>
<comment type="catalytic activity">
    <reaction evidence="6">
        <text>Endonucleolytic cleavage of RNA, removing 5'-extranucleotides from tRNA precursor.</text>
        <dbReference type="EC" id="3.1.26.5"/>
    </reaction>
</comment>
<evidence type="ECO:0000313" key="8">
    <source>
        <dbReference type="EMBL" id="OAT79886.1"/>
    </source>
</evidence>
<evidence type="ECO:0000256" key="4">
    <source>
        <dbReference type="ARBA" id="ARBA00022801"/>
    </source>
</evidence>
<comment type="subunit">
    <text evidence="6">Consists of a catalytic RNA component (M1 or rnpB) and a protein subunit.</text>
</comment>
<keyword evidence="4 6" id="KW-0378">Hydrolase</keyword>
<dbReference type="OrthoDB" id="9810867at2"/>
<dbReference type="InterPro" id="IPR000100">
    <property type="entry name" value="RNase_P"/>
</dbReference>
<dbReference type="SUPFAM" id="SSF54211">
    <property type="entry name" value="Ribosomal protein S5 domain 2-like"/>
    <property type="match status" value="1"/>
</dbReference>
<dbReference type="EMBL" id="LYVF01000189">
    <property type="protein sequence ID" value="OAT79886.1"/>
    <property type="molecule type" value="Genomic_DNA"/>
</dbReference>
<dbReference type="GO" id="GO:0042781">
    <property type="term" value="F:3'-tRNA processing endoribonuclease activity"/>
    <property type="evidence" value="ECO:0007669"/>
    <property type="project" value="TreeGrafter"/>
</dbReference>
<dbReference type="GO" id="GO:0001682">
    <property type="term" value="P:tRNA 5'-leader removal"/>
    <property type="evidence" value="ECO:0007669"/>
    <property type="project" value="UniProtKB-UniRule"/>
</dbReference>
<organism evidence="8 9">
    <name type="scientific">Desulfotomaculum copahuensis</name>
    <dbReference type="NCBI Taxonomy" id="1838280"/>
    <lineage>
        <taxon>Bacteria</taxon>
        <taxon>Bacillati</taxon>
        <taxon>Bacillota</taxon>
        <taxon>Clostridia</taxon>
        <taxon>Eubacteriales</taxon>
        <taxon>Desulfotomaculaceae</taxon>
        <taxon>Desulfotomaculum</taxon>
    </lineage>
</organism>
<accession>A0A1B7LBH1</accession>
<dbReference type="NCBIfam" id="TIGR00188">
    <property type="entry name" value="rnpA"/>
    <property type="match status" value="1"/>
</dbReference>
<comment type="caution">
    <text evidence="8">The sequence shown here is derived from an EMBL/GenBank/DDBJ whole genome shotgun (WGS) entry which is preliminary data.</text>
</comment>
<keyword evidence="5 6" id="KW-0694">RNA-binding</keyword>